<accession>A0A151NMU6</accession>
<organism evidence="3 4">
    <name type="scientific">Alligator mississippiensis</name>
    <name type="common">American alligator</name>
    <dbReference type="NCBI Taxonomy" id="8496"/>
    <lineage>
        <taxon>Eukaryota</taxon>
        <taxon>Metazoa</taxon>
        <taxon>Chordata</taxon>
        <taxon>Craniata</taxon>
        <taxon>Vertebrata</taxon>
        <taxon>Euteleostomi</taxon>
        <taxon>Archelosauria</taxon>
        <taxon>Archosauria</taxon>
        <taxon>Crocodylia</taxon>
        <taxon>Alligatoridae</taxon>
        <taxon>Alligatorinae</taxon>
        <taxon>Alligator</taxon>
    </lineage>
</organism>
<feature type="region of interest" description="Disordered" evidence="1">
    <location>
        <begin position="282"/>
        <end position="302"/>
    </location>
</feature>
<keyword evidence="4" id="KW-1185">Reference proteome</keyword>
<dbReference type="Gene3D" id="2.130.10.10">
    <property type="entry name" value="YVTN repeat-like/Quinoprotein amine dehydrogenase"/>
    <property type="match status" value="1"/>
</dbReference>
<dbReference type="Pfam" id="PF10433">
    <property type="entry name" value="Beta-prop_RSE1_1st"/>
    <property type="match status" value="1"/>
</dbReference>
<dbReference type="PANTHER" id="PTHR10644">
    <property type="entry name" value="DNA REPAIR/RNA PROCESSING CPSF FAMILY"/>
    <property type="match status" value="1"/>
</dbReference>
<dbReference type="STRING" id="8496.A0A151NMU6"/>
<dbReference type="InterPro" id="IPR018846">
    <property type="entry name" value="Beta-prop_RSE1/DDB1/CPSF1_1st"/>
</dbReference>
<dbReference type="InterPro" id="IPR015943">
    <property type="entry name" value="WD40/YVTN_repeat-like_dom_sf"/>
</dbReference>
<name>A0A151NMU6_ALLMI</name>
<gene>
    <name evidence="3" type="primary">CPSF1</name>
    <name evidence="3" type="ORF">Y1Q_0012279</name>
</gene>
<dbReference type="AlphaFoldDB" id="A0A151NMU6"/>
<feature type="domain" description="RSE1/DDB1/CPSF1 first beta-propeller" evidence="2">
    <location>
        <begin position="13"/>
        <end position="275"/>
    </location>
</feature>
<reference evidence="3 4" key="1">
    <citation type="journal article" date="2012" name="Genome Biol.">
        <title>Sequencing three crocodilian genomes to illuminate the evolution of archosaurs and amniotes.</title>
        <authorList>
            <person name="St John J.A."/>
            <person name="Braun E.L."/>
            <person name="Isberg S.R."/>
            <person name="Miles L.G."/>
            <person name="Chong A.Y."/>
            <person name="Gongora J."/>
            <person name="Dalzell P."/>
            <person name="Moran C."/>
            <person name="Bed'hom B."/>
            <person name="Abzhanov A."/>
            <person name="Burgess S.C."/>
            <person name="Cooksey A.M."/>
            <person name="Castoe T.A."/>
            <person name="Crawford N.G."/>
            <person name="Densmore L.D."/>
            <person name="Drew J.C."/>
            <person name="Edwards S.V."/>
            <person name="Faircloth B.C."/>
            <person name="Fujita M.K."/>
            <person name="Greenwold M.J."/>
            <person name="Hoffmann F.G."/>
            <person name="Howard J.M."/>
            <person name="Iguchi T."/>
            <person name="Janes D.E."/>
            <person name="Khan S.Y."/>
            <person name="Kohno S."/>
            <person name="de Koning A.J."/>
            <person name="Lance S.L."/>
            <person name="McCarthy F.M."/>
            <person name="McCormack J.E."/>
            <person name="Merchant M.E."/>
            <person name="Peterson D.G."/>
            <person name="Pollock D.D."/>
            <person name="Pourmand N."/>
            <person name="Raney B.J."/>
            <person name="Roessler K.A."/>
            <person name="Sanford J.R."/>
            <person name="Sawyer R.H."/>
            <person name="Schmidt C.J."/>
            <person name="Triplett E.W."/>
            <person name="Tuberville T.D."/>
            <person name="Venegas-Anaya M."/>
            <person name="Howard J.T."/>
            <person name="Jarvis E.D."/>
            <person name="Guillette L.J.Jr."/>
            <person name="Glenn T.C."/>
            <person name="Green R.E."/>
            <person name="Ray D.A."/>
        </authorList>
    </citation>
    <scope>NUCLEOTIDE SEQUENCE [LARGE SCALE GENOMIC DNA]</scope>
    <source>
        <strain evidence="3">KSC_2009_1</strain>
    </source>
</reference>
<evidence type="ECO:0000256" key="1">
    <source>
        <dbReference type="SAM" id="MobiDB-lite"/>
    </source>
</evidence>
<dbReference type="EMBL" id="AKHW03002578">
    <property type="protein sequence ID" value="KYO37805.1"/>
    <property type="molecule type" value="Genomic_DNA"/>
</dbReference>
<dbReference type="InterPro" id="IPR050358">
    <property type="entry name" value="RSE1/DDB1/CFT1"/>
</dbReference>
<evidence type="ECO:0000259" key="2">
    <source>
        <dbReference type="Pfam" id="PF10433"/>
    </source>
</evidence>
<protein>
    <submittedName>
        <fullName evidence="3">Cleavage and polyadenylation specificity factor subunit 1</fullName>
    </submittedName>
</protein>
<evidence type="ECO:0000313" key="4">
    <source>
        <dbReference type="Proteomes" id="UP000050525"/>
    </source>
</evidence>
<proteinExistence type="predicted"/>
<sequence length="360" mass="40021">MCPQDGFVQNVHIPKVRVDPDGRCAVMLIYGTRLVVLPFRRDTLTDEHEGVMGEGQRSSFLPSYIIDVRELDEKLLNIIDMQFLYGYYEPTLLILFEPNQTWPGRVAVRQDTCSIVAISLNIMQKVHPVIWSLSNLPFDCTQALAVPKPIGGVVIFAVNSLLYLNQSVPPYGVSLNSLTNGTTVFPLRVQESVKITLDCAQATFISYDKMVISLKGGEIYVLTLITDGMRSVRSFHFDKAAASVLTTCMITMEPGYLFLGSRLGNSLLLKYTEKLQETPMNMAKDPADKQEEPPMKKKRTESSGTWAGRWASLWNKVGMRGVGSTWTSGYQGLAHREGGLAGPGRSHSSLQSFIRRSSCI</sequence>
<evidence type="ECO:0000313" key="3">
    <source>
        <dbReference type="EMBL" id="KYO37805.1"/>
    </source>
</evidence>
<dbReference type="FunFam" id="2.130.10.10:FF:000118">
    <property type="entry name" value="Cleavage and polyadenylation specificity factor subunit 1"/>
    <property type="match status" value="1"/>
</dbReference>
<comment type="caution">
    <text evidence="3">The sequence shown here is derived from an EMBL/GenBank/DDBJ whole genome shotgun (WGS) entry which is preliminary data.</text>
</comment>
<dbReference type="Proteomes" id="UP000050525">
    <property type="component" value="Unassembled WGS sequence"/>
</dbReference>
<feature type="compositionally biased region" description="Basic and acidic residues" evidence="1">
    <location>
        <begin position="285"/>
        <end position="295"/>
    </location>
</feature>